<dbReference type="EMBL" id="MN740990">
    <property type="protein sequence ID" value="QHU21484.1"/>
    <property type="molecule type" value="Genomic_DNA"/>
</dbReference>
<name>A0A6C0KYA3_9ZZZZ</name>
<protein>
    <submittedName>
        <fullName evidence="1">Uncharacterized protein</fullName>
    </submittedName>
</protein>
<reference evidence="1" key="1">
    <citation type="journal article" date="2020" name="Nature">
        <title>Giant virus diversity and host interactions through global metagenomics.</title>
        <authorList>
            <person name="Schulz F."/>
            <person name="Roux S."/>
            <person name="Paez-Espino D."/>
            <person name="Jungbluth S."/>
            <person name="Walsh D.A."/>
            <person name="Denef V.J."/>
            <person name="McMahon K.D."/>
            <person name="Konstantinidis K.T."/>
            <person name="Eloe-Fadrosh E.A."/>
            <person name="Kyrpides N.C."/>
            <person name="Woyke T."/>
        </authorList>
    </citation>
    <scope>NUCLEOTIDE SEQUENCE</scope>
    <source>
        <strain evidence="1">GVMAG-S-3300013094-109</strain>
    </source>
</reference>
<dbReference type="AlphaFoldDB" id="A0A6C0KYA3"/>
<organism evidence="1">
    <name type="scientific">viral metagenome</name>
    <dbReference type="NCBI Taxonomy" id="1070528"/>
    <lineage>
        <taxon>unclassified sequences</taxon>
        <taxon>metagenomes</taxon>
        <taxon>organismal metagenomes</taxon>
    </lineage>
</organism>
<proteinExistence type="predicted"/>
<accession>A0A6C0KYA3</accession>
<sequence>MAFTRFHDDESRIIKQLQQSTGPGRWILNVPGAGDKPAYMADPQIRIQTWGGNLMTNSVNLESELLGINRRLNHDCLGKNLFTDPKNQVDTRKIEYPTCKKLYTEESRTIAPAWMVRDLEQVDWYTLPLNPQENTCMPFQNNLSTRILEKDYFVQKRECVFNDSNYADLPSNFGITRGGTCQQTNSCQTL</sequence>
<evidence type="ECO:0000313" key="1">
    <source>
        <dbReference type="EMBL" id="QHU21484.1"/>
    </source>
</evidence>